<dbReference type="OrthoDB" id="9803287at2"/>
<accession>A0A2P8FFC7</accession>
<gene>
    <name evidence="1" type="ORF">CLV88_10366</name>
</gene>
<dbReference type="Gene3D" id="3.10.129.10">
    <property type="entry name" value="Hotdog Thioesterase"/>
    <property type="match status" value="1"/>
</dbReference>
<dbReference type="SUPFAM" id="SSF54637">
    <property type="entry name" value="Thioesterase/thiol ester dehydrase-isomerase"/>
    <property type="match status" value="1"/>
</dbReference>
<keyword evidence="2" id="KW-1185">Reference proteome</keyword>
<evidence type="ECO:0000313" key="2">
    <source>
        <dbReference type="Proteomes" id="UP000240418"/>
    </source>
</evidence>
<name>A0A2P8FFC7_9RHOB</name>
<dbReference type="AlphaFoldDB" id="A0A2P8FFC7"/>
<protein>
    <submittedName>
        <fullName evidence="1">Thioesterase superfamily protein</fullName>
    </submittedName>
</protein>
<dbReference type="Pfam" id="PF13279">
    <property type="entry name" value="4HBT_2"/>
    <property type="match status" value="1"/>
</dbReference>
<dbReference type="EMBL" id="PYGJ01000003">
    <property type="protein sequence ID" value="PSL20425.1"/>
    <property type="molecule type" value="Genomic_DNA"/>
</dbReference>
<comment type="caution">
    <text evidence="1">The sequence shown here is derived from an EMBL/GenBank/DDBJ whole genome shotgun (WGS) entry which is preliminary data.</text>
</comment>
<proteinExistence type="predicted"/>
<organism evidence="1 2">
    <name type="scientific">Shimia abyssi</name>
    <dbReference type="NCBI Taxonomy" id="1662395"/>
    <lineage>
        <taxon>Bacteria</taxon>
        <taxon>Pseudomonadati</taxon>
        <taxon>Pseudomonadota</taxon>
        <taxon>Alphaproteobacteria</taxon>
        <taxon>Rhodobacterales</taxon>
        <taxon>Roseobacteraceae</taxon>
    </lineage>
</organism>
<dbReference type="InterPro" id="IPR029069">
    <property type="entry name" value="HotDog_dom_sf"/>
</dbReference>
<dbReference type="Proteomes" id="UP000240418">
    <property type="component" value="Unassembled WGS sequence"/>
</dbReference>
<evidence type="ECO:0000313" key="1">
    <source>
        <dbReference type="EMBL" id="PSL20425.1"/>
    </source>
</evidence>
<reference evidence="1 2" key="1">
    <citation type="submission" date="2018-03" db="EMBL/GenBank/DDBJ databases">
        <title>Genomic Encyclopedia of Archaeal and Bacterial Type Strains, Phase II (KMG-II): from individual species to whole genera.</title>
        <authorList>
            <person name="Goeker M."/>
        </authorList>
    </citation>
    <scope>NUCLEOTIDE SEQUENCE [LARGE SCALE GENOMIC DNA]</scope>
    <source>
        <strain evidence="1 2">DSM 100673</strain>
    </source>
</reference>
<sequence>MRQGRRLSFAVVHAESDFLSELAAGDAVFMETEVLGIGRKSMTFRHRLFRSADGMKTFETMFKCVLLGLEARRAEMVPEDVREKAEAFVADVS</sequence>